<organism evidence="1">
    <name type="scientific">freshwater metagenome</name>
    <dbReference type="NCBI Taxonomy" id="449393"/>
    <lineage>
        <taxon>unclassified sequences</taxon>
        <taxon>metagenomes</taxon>
        <taxon>ecological metagenomes</taxon>
    </lineage>
</organism>
<accession>A0A6J6SSK7</accession>
<evidence type="ECO:0000313" key="1">
    <source>
        <dbReference type="EMBL" id="CAB4737763.1"/>
    </source>
</evidence>
<proteinExistence type="predicted"/>
<name>A0A6J6SSK7_9ZZZZ</name>
<protein>
    <submittedName>
        <fullName evidence="1">Unannotated protein</fullName>
    </submittedName>
</protein>
<gene>
    <name evidence="1" type="ORF">UFOPK2788_00606</name>
</gene>
<dbReference type="EMBL" id="CAEZYV010000076">
    <property type="protein sequence ID" value="CAB4737763.1"/>
    <property type="molecule type" value="Genomic_DNA"/>
</dbReference>
<reference evidence="1" key="1">
    <citation type="submission" date="2020-05" db="EMBL/GenBank/DDBJ databases">
        <authorList>
            <person name="Chiriac C."/>
            <person name="Salcher M."/>
            <person name="Ghai R."/>
            <person name="Kavagutti S V."/>
        </authorList>
    </citation>
    <scope>NUCLEOTIDE SEQUENCE</scope>
</reference>
<dbReference type="AlphaFoldDB" id="A0A6J6SSK7"/>
<sequence>MINLARGFEEHPEVKYGITTMCIGLGMGGTVIWENPHFNGSAGKGAK</sequence>